<evidence type="ECO:0000256" key="6">
    <source>
        <dbReference type="SAM" id="MobiDB-lite"/>
    </source>
</evidence>
<sequence length="892" mass="100118">MNVSAFSQVSSRMSTAQLSPSTPQVFSSTGRWRQLVTSRDRSSATRQTPVGRGQPSTPGSQVRRVHAETPHEQMERPAVLYKMKRQRFKTRWTFIRLVPKPQFEGMLKKKLTSKEAAFAYCKKCTARVNYSHGSTNAVKAHMEKFHMDHLVKWKEDAARESAAKRRLENAYSDAPGTKRRVVVPVTKAEQAQVNKLLANLGGVSAALPGTTQLRADISILASELRATLKSLIHSHCLYFCVTTDVWTSRRAQSFMALTIHYLEEDFTVSSWTLEVEPFPGRHTGVAIAKGLEKIMDRWELRPENCVMLVRDGAANAVCASEILDMRSMSCIAHSLHLVVGGALLKQKKKAGAGSSTPQAQNPTADLDPRFASAPDAPVAKVEGVSEENQPAGTEAPEWLQDEALQEVDTFLSQALPTDSNTARSALTEVRKIVQRFRDLAVYFHKSSKGTHRLDEIQKKWLKQKPLQVITDCPTRWNSCRDMLTRMVELEPALDHFFSRLLNDKGKKEFPDLSSEKRPKPSEWFTAKCLLVLLNPIATVTTILEGENYPTLALTFPMLRIIKAKLSRPGIFDDAAALIGEQEYRDRVVEHMLKVRAAILQLFIARFSSLDTNLLWITYLDPRFHKMKLLQTSEVRLAKRCLIDAAVTVVEEQAGQQSTSSSGAPVAAPLRSPSDSTADVWDDVLGDDHCGDVRDASSGFQRTRTRCKTEFEQYLDDAKSVERKQNPLKWWSVNRRKYPVLSPLARKWLGCVATSVPSERAFSTAGNTVTTKRSQLDPSLARDLVFIAENQRDLVFFKKIQEHPPMDGRSLARELLRARVSELMDMKNKLEQIGTNLESILKLQIELLSRIEEEEENSYALASDVDSANMFPDLSFGVLLELAVHKLNGNTCI</sequence>
<dbReference type="OMA" id="DAKEAYC"/>
<dbReference type="VEuPathDB" id="FungiDB:PPTG_08395"/>
<evidence type="ECO:0000256" key="5">
    <source>
        <dbReference type="ARBA" id="ARBA00023242"/>
    </source>
</evidence>
<dbReference type="Proteomes" id="UP000018817">
    <property type="component" value="Unassembled WGS sequence"/>
</dbReference>
<feature type="compositionally biased region" description="Low complexity" evidence="6">
    <location>
        <begin position="653"/>
        <end position="663"/>
    </location>
</feature>
<dbReference type="EMBL" id="KI669574">
    <property type="protein sequence ID" value="ETN13645.1"/>
    <property type="molecule type" value="Genomic_DNA"/>
</dbReference>
<dbReference type="GO" id="GO:0005634">
    <property type="term" value="C:nucleus"/>
    <property type="evidence" value="ECO:0007669"/>
    <property type="project" value="UniProtKB-SubCell"/>
</dbReference>
<organism evidence="8 9">
    <name type="scientific">Phytophthora nicotianae (strain INRA-310)</name>
    <name type="common">Phytophthora parasitica</name>
    <dbReference type="NCBI Taxonomy" id="761204"/>
    <lineage>
        <taxon>Eukaryota</taxon>
        <taxon>Sar</taxon>
        <taxon>Stramenopiles</taxon>
        <taxon>Oomycota</taxon>
        <taxon>Peronosporomycetes</taxon>
        <taxon>Peronosporales</taxon>
        <taxon>Peronosporaceae</taxon>
        <taxon>Phytophthora</taxon>
    </lineage>
</organism>
<keyword evidence="3" id="KW-0863">Zinc-finger</keyword>
<dbReference type="OrthoDB" id="93028at2759"/>
<dbReference type="GeneID" id="20178203"/>
<feature type="compositionally biased region" description="Polar residues" evidence="6">
    <location>
        <begin position="44"/>
        <end position="60"/>
    </location>
</feature>
<dbReference type="PANTHER" id="PTHR46481">
    <property type="entry name" value="ZINC FINGER BED DOMAIN-CONTAINING PROTEIN 4"/>
    <property type="match status" value="1"/>
</dbReference>
<dbReference type="SUPFAM" id="SSF53098">
    <property type="entry name" value="Ribonuclease H-like"/>
    <property type="match status" value="1"/>
</dbReference>
<feature type="compositionally biased region" description="Basic and acidic residues" evidence="6">
    <location>
        <begin position="65"/>
        <end position="75"/>
    </location>
</feature>
<keyword evidence="2" id="KW-0479">Metal-binding</keyword>
<dbReference type="RefSeq" id="XP_008900723.1">
    <property type="nucleotide sequence ID" value="XM_008902475.1"/>
</dbReference>
<evidence type="ECO:0000256" key="3">
    <source>
        <dbReference type="ARBA" id="ARBA00022771"/>
    </source>
</evidence>
<dbReference type="AlphaFoldDB" id="W2QN20"/>
<dbReference type="GO" id="GO:0046983">
    <property type="term" value="F:protein dimerization activity"/>
    <property type="evidence" value="ECO:0007669"/>
    <property type="project" value="InterPro"/>
</dbReference>
<feature type="region of interest" description="Disordered" evidence="6">
    <location>
        <begin position="1"/>
        <end position="76"/>
    </location>
</feature>
<feature type="compositionally biased region" description="Polar residues" evidence="6">
    <location>
        <begin position="354"/>
        <end position="363"/>
    </location>
</feature>
<protein>
    <recommendedName>
        <fullName evidence="7">HAT C-terminal dimerisation domain-containing protein</fullName>
    </recommendedName>
</protein>
<dbReference type="InterPro" id="IPR052035">
    <property type="entry name" value="ZnF_BED_domain_contain"/>
</dbReference>
<evidence type="ECO:0000256" key="1">
    <source>
        <dbReference type="ARBA" id="ARBA00004123"/>
    </source>
</evidence>
<gene>
    <name evidence="8" type="ORF">PPTG_08395</name>
</gene>
<feature type="region of interest" description="Disordered" evidence="6">
    <location>
        <begin position="349"/>
        <end position="371"/>
    </location>
</feature>
<dbReference type="Pfam" id="PF05699">
    <property type="entry name" value="Dimer_Tnp_hAT"/>
    <property type="match status" value="1"/>
</dbReference>
<evidence type="ECO:0000256" key="2">
    <source>
        <dbReference type="ARBA" id="ARBA00022723"/>
    </source>
</evidence>
<dbReference type="InterPro" id="IPR012337">
    <property type="entry name" value="RNaseH-like_sf"/>
</dbReference>
<reference evidence="8 9" key="2">
    <citation type="submission" date="2013-11" db="EMBL/GenBank/DDBJ databases">
        <title>The Genome Sequence of Phytophthora parasitica INRA-310.</title>
        <authorList>
            <consortium name="The Broad Institute Genomics Platform"/>
            <person name="Russ C."/>
            <person name="Tyler B."/>
            <person name="Panabieres F."/>
            <person name="Shan W."/>
            <person name="Tripathy S."/>
            <person name="Grunwald N."/>
            <person name="Machado M."/>
            <person name="Johnson C.S."/>
            <person name="Arredondo F."/>
            <person name="Hong C."/>
            <person name="Coffey M."/>
            <person name="Young S.K."/>
            <person name="Zeng Q."/>
            <person name="Gargeya S."/>
            <person name="Fitzgerald M."/>
            <person name="Abouelleil A."/>
            <person name="Alvarado L."/>
            <person name="Chapman S.B."/>
            <person name="Gainer-Dewar J."/>
            <person name="Goldberg J."/>
            <person name="Griggs A."/>
            <person name="Gujja S."/>
            <person name="Hansen M."/>
            <person name="Howarth C."/>
            <person name="Imamovic A."/>
            <person name="Ireland A."/>
            <person name="Larimer J."/>
            <person name="McCowan C."/>
            <person name="Murphy C."/>
            <person name="Pearson M."/>
            <person name="Poon T.W."/>
            <person name="Priest M."/>
            <person name="Roberts A."/>
            <person name="Saif S."/>
            <person name="Shea T."/>
            <person name="Sykes S."/>
            <person name="Wortman J."/>
            <person name="Nusbaum C."/>
            <person name="Birren B."/>
        </authorList>
    </citation>
    <scope>NUCLEOTIDE SEQUENCE [LARGE SCALE GENOMIC DNA]</scope>
    <source>
        <strain evidence="8 9">INRA-310</strain>
    </source>
</reference>
<evidence type="ECO:0000313" key="9">
    <source>
        <dbReference type="Proteomes" id="UP000018817"/>
    </source>
</evidence>
<evidence type="ECO:0000256" key="4">
    <source>
        <dbReference type="ARBA" id="ARBA00022833"/>
    </source>
</evidence>
<dbReference type="InterPro" id="IPR008906">
    <property type="entry name" value="HATC_C_dom"/>
</dbReference>
<evidence type="ECO:0000313" key="8">
    <source>
        <dbReference type="EMBL" id="ETN13645.1"/>
    </source>
</evidence>
<dbReference type="GO" id="GO:0008270">
    <property type="term" value="F:zinc ion binding"/>
    <property type="evidence" value="ECO:0007669"/>
    <property type="project" value="UniProtKB-KW"/>
</dbReference>
<feature type="compositionally biased region" description="Polar residues" evidence="6">
    <location>
        <begin position="1"/>
        <end position="37"/>
    </location>
</feature>
<accession>W2QN20</accession>
<comment type="subcellular location">
    <subcellularLocation>
        <location evidence="1">Nucleus</location>
    </subcellularLocation>
</comment>
<keyword evidence="5" id="KW-0539">Nucleus</keyword>
<dbReference type="PANTHER" id="PTHR46481:SF10">
    <property type="entry name" value="ZINC FINGER BED DOMAIN-CONTAINING PROTEIN 39"/>
    <property type="match status" value="1"/>
</dbReference>
<proteinExistence type="predicted"/>
<feature type="region of interest" description="Disordered" evidence="6">
    <location>
        <begin position="653"/>
        <end position="674"/>
    </location>
</feature>
<keyword evidence="4" id="KW-0862">Zinc</keyword>
<evidence type="ECO:0000259" key="7">
    <source>
        <dbReference type="Pfam" id="PF05699"/>
    </source>
</evidence>
<feature type="domain" description="HAT C-terminal dimerisation" evidence="7">
    <location>
        <begin position="709"/>
        <end position="788"/>
    </location>
</feature>
<name>W2QN20_PHYN3</name>
<reference evidence="9" key="1">
    <citation type="submission" date="2011-12" db="EMBL/GenBank/DDBJ databases">
        <authorList>
            <consortium name="The Broad Institute Genome Sequencing Platform"/>
            <person name="Russ C."/>
            <person name="Tyler B."/>
            <person name="Panabieres F."/>
            <person name="Shan W."/>
            <person name="Tripathy S."/>
            <person name="Grunwald N."/>
            <person name="Machado M."/>
            <person name="Young S.K."/>
            <person name="Zeng Q."/>
            <person name="Gargeya S."/>
            <person name="Fitzgerald M."/>
            <person name="Haas B."/>
            <person name="Abouelleil A."/>
            <person name="Alvarado L."/>
            <person name="Arachchi H.M."/>
            <person name="Berlin A."/>
            <person name="Chapman S.B."/>
            <person name="Gearin G."/>
            <person name="Goldberg J."/>
            <person name="Griggs A."/>
            <person name="Gujja S."/>
            <person name="Hansen M."/>
            <person name="Heiman D."/>
            <person name="Howarth C."/>
            <person name="Larimer J."/>
            <person name="Lui A."/>
            <person name="MacDonald P.J.P."/>
            <person name="McCowen C."/>
            <person name="Montmayeur A."/>
            <person name="Murphy C."/>
            <person name="Neiman D."/>
            <person name="Pearson M."/>
            <person name="Priest M."/>
            <person name="Roberts A."/>
            <person name="Saif S."/>
            <person name="Shea T."/>
            <person name="Sisk P."/>
            <person name="Stolte C."/>
            <person name="Sykes S."/>
            <person name="Wortman J."/>
            <person name="Nusbaum C."/>
            <person name="Birren B."/>
        </authorList>
    </citation>
    <scope>NUCLEOTIDE SEQUENCE [LARGE SCALE GENOMIC DNA]</scope>
    <source>
        <strain evidence="9">INRA-310</strain>
    </source>
</reference>